<sequence>MRILSAVLFVIATTLPAAAADGFNIVVPGRPGVPIIINGVDASYRVIEGDWGLQRGIHIQPTVYGGRYVDPVPNVGHYYPSLGHKPGYGRLEIEPPANRKLPQPAESFHESWSARSAPMERQNEVPFNPPEVIVAPPEFRR</sequence>
<protein>
    <submittedName>
        <fullName evidence="3">Uncharacterized protein</fullName>
    </submittedName>
</protein>
<comment type="caution">
    <text evidence="3">The sequence shown here is derived from an EMBL/GenBank/DDBJ whole genome shotgun (WGS) entry which is preliminary data.</text>
</comment>
<evidence type="ECO:0000256" key="1">
    <source>
        <dbReference type="SAM" id="MobiDB-lite"/>
    </source>
</evidence>
<name>A0A161R459_9BRAD</name>
<dbReference type="STRING" id="943830.A4A58_25760"/>
<accession>A0A161R459</accession>
<gene>
    <name evidence="3" type="ORF">A4A58_25760</name>
</gene>
<dbReference type="EMBL" id="LVYV01000008">
    <property type="protein sequence ID" value="KZD23831.1"/>
    <property type="molecule type" value="Genomic_DNA"/>
</dbReference>
<keyword evidence="2" id="KW-0732">Signal</keyword>
<feature type="chain" id="PRO_5007826152" evidence="2">
    <location>
        <begin position="20"/>
        <end position="141"/>
    </location>
</feature>
<dbReference type="OrthoDB" id="7960044at2"/>
<evidence type="ECO:0000313" key="4">
    <source>
        <dbReference type="Proteomes" id="UP000076574"/>
    </source>
</evidence>
<evidence type="ECO:0000313" key="3">
    <source>
        <dbReference type="EMBL" id="KZD23831.1"/>
    </source>
</evidence>
<feature type="signal peptide" evidence="2">
    <location>
        <begin position="1"/>
        <end position="19"/>
    </location>
</feature>
<feature type="region of interest" description="Disordered" evidence="1">
    <location>
        <begin position="93"/>
        <end position="141"/>
    </location>
</feature>
<dbReference type="AlphaFoldDB" id="A0A161R459"/>
<organism evidence="3 4">
    <name type="scientific">Tardiphaga robiniae</name>
    <dbReference type="NCBI Taxonomy" id="943830"/>
    <lineage>
        <taxon>Bacteria</taxon>
        <taxon>Pseudomonadati</taxon>
        <taxon>Pseudomonadota</taxon>
        <taxon>Alphaproteobacteria</taxon>
        <taxon>Hyphomicrobiales</taxon>
        <taxon>Nitrobacteraceae</taxon>
        <taxon>Tardiphaga</taxon>
    </lineage>
</organism>
<keyword evidence="4" id="KW-1185">Reference proteome</keyword>
<reference evidence="3 4" key="1">
    <citation type="submission" date="2016-03" db="EMBL/GenBank/DDBJ databases">
        <title>Microsymbionts genomes from the relict species Vavilovia formosa (Stev.) Fed.</title>
        <authorList>
            <person name="Kopat V."/>
            <person name="Chirak E."/>
            <person name="Kimeklis A."/>
            <person name="Andronov E."/>
        </authorList>
    </citation>
    <scope>NUCLEOTIDE SEQUENCE [LARGE SCALE GENOMIC DNA]</scope>
    <source>
        <strain evidence="3 4">Vaf07</strain>
    </source>
</reference>
<proteinExistence type="predicted"/>
<dbReference type="RefSeq" id="WP_068732104.1">
    <property type="nucleotide sequence ID" value="NZ_LVYV01000008.1"/>
</dbReference>
<evidence type="ECO:0000256" key="2">
    <source>
        <dbReference type="SAM" id="SignalP"/>
    </source>
</evidence>
<dbReference type="Proteomes" id="UP000076574">
    <property type="component" value="Unassembled WGS sequence"/>
</dbReference>